<organism evidence="8 9">
    <name type="scientific">Crucibulum laeve</name>
    <dbReference type="NCBI Taxonomy" id="68775"/>
    <lineage>
        <taxon>Eukaryota</taxon>
        <taxon>Fungi</taxon>
        <taxon>Dikarya</taxon>
        <taxon>Basidiomycota</taxon>
        <taxon>Agaricomycotina</taxon>
        <taxon>Agaricomycetes</taxon>
        <taxon>Agaricomycetidae</taxon>
        <taxon>Agaricales</taxon>
        <taxon>Agaricineae</taxon>
        <taxon>Nidulariaceae</taxon>
        <taxon>Crucibulum</taxon>
    </lineage>
</organism>
<dbReference type="SUPFAM" id="SSF54236">
    <property type="entry name" value="Ubiquitin-like"/>
    <property type="match status" value="1"/>
</dbReference>
<dbReference type="PANTHER" id="PTHR12943">
    <property type="entry name" value="HOMOCYSTEINE-RESPONSIVE ENDOPLASMIC RETICULUM-RESIDENT UNIQUITIN-LIKE DOMAIN HERPUD PROTEIN FAMILY MEMBER"/>
    <property type="match status" value="1"/>
</dbReference>
<feature type="transmembrane region" description="Helical" evidence="6">
    <location>
        <begin position="303"/>
        <end position="321"/>
    </location>
</feature>
<evidence type="ECO:0000259" key="7">
    <source>
        <dbReference type="PROSITE" id="PS50053"/>
    </source>
</evidence>
<keyword evidence="4 6" id="KW-0472">Membrane</keyword>
<evidence type="ECO:0000256" key="5">
    <source>
        <dbReference type="SAM" id="MobiDB-lite"/>
    </source>
</evidence>
<name>A0A5C3MDB3_9AGAR</name>
<dbReference type="Pfam" id="PF00240">
    <property type="entry name" value="ubiquitin"/>
    <property type="match status" value="1"/>
</dbReference>
<dbReference type="EMBL" id="ML213591">
    <property type="protein sequence ID" value="TFK43384.1"/>
    <property type="molecule type" value="Genomic_DNA"/>
</dbReference>
<sequence>MSLVDLRIELPTHASSFVVQVPESCTVLDVKEEISRTCPGRPRVNGQKLIWRGRYLADQEKVEDLWKSQDEPRIVHLAVHPSAWVTPPPVAPQHTPASPIHPRTMLPTNTSRPAPVPVYHTQHRRPPLAPPASTTPHPLAYIVFLHQNALLALEGRSMRTTAGVEGLQDLRSAAIQLVENNGWSWPTILDDSYPEPTEGGLRYECVNVDAHWFLSLENSSEKPTPFQIHALHVLSYTFTLLSISSNPLSPPRPATSHTMPMPPNVPHVNEVLQQLGLNDMHLAPNQRRNAVLPELREIALRPLLAPMLMLMLRTMLLLYFVAPARKPIFGILILAWMLYEIWQPIRNGLRNLRRAAEQQPPRADAAAGGQEADAAPNAAQPAPRAGNGPAPGVLGVGRGDNQMAALIDTMGNMNMQVEDAIISQLPGAPTEEPGLGYKAMAFFGLLLTTLHPAVWNRRRAALHRREGTIRAEANIRDAPPREDVEGEEARQNEDRAQRIRNEFREQYARRPLWVRRYMERVVATDWVDDMD</sequence>
<keyword evidence="2 6" id="KW-0812">Transmembrane</keyword>
<dbReference type="InterPro" id="IPR039751">
    <property type="entry name" value="HERPUD1/2"/>
</dbReference>
<reference evidence="8 9" key="1">
    <citation type="journal article" date="2019" name="Nat. Ecol. Evol.">
        <title>Megaphylogeny resolves global patterns of mushroom evolution.</title>
        <authorList>
            <person name="Varga T."/>
            <person name="Krizsan K."/>
            <person name="Foldi C."/>
            <person name="Dima B."/>
            <person name="Sanchez-Garcia M."/>
            <person name="Sanchez-Ramirez S."/>
            <person name="Szollosi G.J."/>
            <person name="Szarkandi J.G."/>
            <person name="Papp V."/>
            <person name="Albert L."/>
            <person name="Andreopoulos W."/>
            <person name="Angelini C."/>
            <person name="Antonin V."/>
            <person name="Barry K.W."/>
            <person name="Bougher N.L."/>
            <person name="Buchanan P."/>
            <person name="Buyck B."/>
            <person name="Bense V."/>
            <person name="Catcheside P."/>
            <person name="Chovatia M."/>
            <person name="Cooper J."/>
            <person name="Damon W."/>
            <person name="Desjardin D."/>
            <person name="Finy P."/>
            <person name="Geml J."/>
            <person name="Haridas S."/>
            <person name="Hughes K."/>
            <person name="Justo A."/>
            <person name="Karasinski D."/>
            <person name="Kautmanova I."/>
            <person name="Kiss B."/>
            <person name="Kocsube S."/>
            <person name="Kotiranta H."/>
            <person name="LaButti K.M."/>
            <person name="Lechner B.E."/>
            <person name="Liimatainen K."/>
            <person name="Lipzen A."/>
            <person name="Lukacs Z."/>
            <person name="Mihaltcheva S."/>
            <person name="Morgado L.N."/>
            <person name="Niskanen T."/>
            <person name="Noordeloos M.E."/>
            <person name="Ohm R.A."/>
            <person name="Ortiz-Santana B."/>
            <person name="Ovrebo C."/>
            <person name="Racz N."/>
            <person name="Riley R."/>
            <person name="Savchenko A."/>
            <person name="Shiryaev A."/>
            <person name="Soop K."/>
            <person name="Spirin V."/>
            <person name="Szebenyi C."/>
            <person name="Tomsovsky M."/>
            <person name="Tulloss R.E."/>
            <person name="Uehling J."/>
            <person name="Grigoriev I.V."/>
            <person name="Vagvolgyi C."/>
            <person name="Papp T."/>
            <person name="Martin F.M."/>
            <person name="Miettinen O."/>
            <person name="Hibbett D.S."/>
            <person name="Nagy L.G."/>
        </authorList>
    </citation>
    <scope>NUCLEOTIDE SEQUENCE [LARGE SCALE GENOMIC DNA]</scope>
    <source>
        <strain evidence="8 9">CBS 166.37</strain>
    </source>
</reference>
<accession>A0A5C3MDB3</accession>
<evidence type="ECO:0000313" key="9">
    <source>
        <dbReference type="Proteomes" id="UP000308652"/>
    </source>
</evidence>
<protein>
    <recommendedName>
        <fullName evidence="7">Ubiquitin-like domain-containing protein</fullName>
    </recommendedName>
</protein>
<evidence type="ECO:0000256" key="4">
    <source>
        <dbReference type="ARBA" id="ARBA00023136"/>
    </source>
</evidence>
<evidence type="ECO:0000313" key="8">
    <source>
        <dbReference type="EMBL" id="TFK43384.1"/>
    </source>
</evidence>
<keyword evidence="3 6" id="KW-1133">Transmembrane helix</keyword>
<dbReference type="AlphaFoldDB" id="A0A5C3MDB3"/>
<proteinExistence type="predicted"/>
<dbReference type="Gene3D" id="3.10.20.90">
    <property type="entry name" value="Phosphatidylinositol 3-kinase Catalytic Subunit, Chain A, domain 1"/>
    <property type="match status" value="1"/>
</dbReference>
<evidence type="ECO:0000256" key="2">
    <source>
        <dbReference type="ARBA" id="ARBA00022692"/>
    </source>
</evidence>
<evidence type="ECO:0000256" key="6">
    <source>
        <dbReference type="SAM" id="Phobius"/>
    </source>
</evidence>
<feature type="transmembrane region" description="Helical" evidence="6">
    <location>
        <begin position="328"/>
        <end position="345"/>
    </location>
</feature>
<dbReference type="PROSITE" id="PS50053">
    <property type="entry name" value="UBIQUITIN_2"/>
    <property type="match status" value="1"/>
</dbReference>
<dbReference type="GO" id="GO:0030968">
    <property type="term" value="P:endoplasmic reticulum unfolded protein response"/>
    <property type="evidence" value="ECO:0007669"/>
    <property type="project" value="TreeGrafter"/>
</dbReference>
<evidence type="ECO:0000256" key="3">
    <source>
        <dbReference type="ARBA" id="ARBA00022989"/>
    </source>
</evidence>
<dbReference type="Proteomes" id="UP000308652">
    <property type="component" value="Unassembled WGS sequence"/>
</dbReference>
<feature type="compositionally biased region" description="Low complexity" evidence="5">
    <location>
        <begin position="361"/>
        <end position="392"/>
    </location>
</feature>
<dbReference type="STRING" id="68775.A0A5C3MDB3"/>
<dbReference type="GO" id="GO:0016020">
    <property type="term" value="C:membrane"/>
    <property type="evidence" value="ECO:0007669"/>
    <property type="project" value="UniProtKB-SubCell"/>
</dbReference>
<feature type="region of interest" description="Disordered" evidence="5">
    <location>
        <begin position="356"/>
        <end position="394"/>
    </location>
</feature>
<dbReference type="OrthoDB" id="21589at2759"/>
<dbReference type="InterPro" id="IPR000626">
    <property type="entry name" value="Ubiquitin-like_dom"/>
</dbReference>
<dbReference type="InterPro" id="IPR029071">
    <property type="entry name" value="Ubiquitin-like_domsf"/>
</dbReference>
<evidence type="ECO:0000256" key="1">
    <source>
        <dbReference type="ARBA" id="ARBA00004370"/>
    </source>
</evidence>
<keyword evidence="9" id="KW-1185">Reference proteome</keyword>
<dbReference type="PANTHER" id="PTHR12943:SF27">
    <property type="entry name" value="HOMOCYSTEINE-INDUCED ENDOPLASMIC RETICULUM PROTEIN, ISOFORM A"/>
    <property type="match status" value="1"/>
</dbReference>
<comment type="subcellular location">
    <subcellularLocation>
        <location evidence="1">Membrane</location>
    </subcellularLocation>
</comment>
<gene>
    <name evidence="8" type="ORF">BDQ12DRAFT_674891</name>
</gene>
<feature type="domain" description="Ubiquitin-like" evidence="7">
    <location>
        <begin position="4"/>
        <end position="65"/>
    </location>
</feature>